<dbReference type="STRING" id="301148.B4135_0972"/>
<comment type="similarity">
    <text evidence="1">Belongs to the UPF0758 family.</text>
</comment>
<dbReference type="PATRIC" id="fig|301148.3.peg.12"/>
<evidence type="ECO:0000313" key="8">
    <source>
        <dbReference type="EMBL" id="KYD23149.1"/>
    </source>
</evidence>
<dbReference type="EMBL" id="LQYT01000001">
    <property type="protein sequence ID" value="KYD23149.1"/>
    <property type="molecule type" value="Genomic_DNA"/>
</dbReference>
<dbReference type="AlphaFoldDB" id="A0A150MFQ6"/>
<dbReference type="Pfam" id="PF04002">
    <property type="entry name" value="RadC"/>
    <property type="match status" value="1"/>
</dbReference>
<dbReference type="SUPFAM" id="SSF102712">
    <property type="entry name" value="JAB1/MPN domain"/>
    <property type="match status" value="1"/>
</dbReference>
<dbReference type="InterPro" id="IPR001405">
    <property type="entry name" value="UPF0758"/>
</dbReference>
<dbReference type="PANTHER" id="PTHR30471:SF3">
    <property type="entry name" value="UPF0758 PROTEIN YEES-RELATED"/>
    <property type="match status" value="1"/>
</dbReference>
<keyword evidence="6" id="KW-0482">Metalloprotease</keyword>
<proteinExistence type="inferred from homology"/>
<protein>
    <recommendedName>
        <fullName evidence="7">MPN domain-containing protein</fullName>
    </recommendedName>
</protein>
<gene>
    <name evidence="8" type="ORF">B4135_0972</name>
</gene>
<evidence type="ECO:0000256" key="6">
    <source>
        <dbReference type="ARBA" id="ARBA00023049"/>
    </source>
</evidence>
<comment type="caution">
    <text evidence="8">The sequence shown here is derived from an EMBL/GenBank/DDBJ whole genome shotgun (WGS) entry which is preliminary data.</text>
</comment>
<dbReference type="PROSITE" id="PS50249">
    <property type="entry name" value="MPN"/>
    <property type="match status" value="1"/>
</dbReference>
<organism evidence="8 9">
    <name type="scientific">Caldibacillus debilis</name>
    <dbReference type="NCBI Taxonomy" id="301148"/>
    <lineage>
        <taxon>Bacteria</taxon>
        <taxon>Bacillati</taxon>
        <taxon>Bacillota</taxon>
        <taxon>Bacilli</taxon>
        <taxon>Bacillales</taxon>
        <taxon>Bacillaceae</taxon>
        <taxon>Caldibacillus</taxon>
    </lineage>
</organism>
<keyword evidence="2" id="KW-0645">Protease</keyword>
<dbReference type="GO" id="GO:0008237">
    <property type="term" value="F:metallopeptidase activity"/>
    <property type="evidence" value="ECO:0007669"/>
    <property type="project" value="UniProtKB-KW"/>
</dbReference>
<feature type="domain" description="MPN" evidence="7">
    <location>
        <begin position="1"/>
        <end position="120"/>
    </location>
</feature>
<dbReference type="Gene3D" id="3.40.140.10">
    <property type="entry name" value="Cytidine Deaminase, domain 2"/>
    <property type="match status" value="1"/>
</dbReference>
<dbReference type="Proteomes" id="UP000075683">
    <property type="component" value="Unassembled WGS sequence"/>
</dbReference>
<name>A0A150MFQ6_9BACI</name>
<sequence length="124" mass="14219">MPEDAVKFFSYLALLDQEHFDTVFLNTKNEVLGKKNIFKGSLDACVAHPREIFKEAFRMSAASIICAHNHPSGDPHPSKEDIIVGKRLHEVGRLMGVELLDFIVIGHNGRYFSFKEKEIFERRM</sequence>
<dbReference type="PROSITE" id="PS01302">
    <property type="entry name" value="UPF0758"/>
    <property type="match status" value="1"/>
</dbReference>
<dbReference type="GO" id="GO:0006508">
    <property type="term" value="P:proteolysis"/>
    <property type="evidence" value="ECO:0007669"/>
    <property type="project" value="UniProtKB-KW"/>
</dbReference>
<accession>A0A150MFQ6</accession>
<dbReference type="PANTHER" id="PTHR30471">
    <property type="entry name" value="DNA REPAIR PROTEIN RADC"/>
    <property type="match status" value="1"/>
</dbReference>
<evidence type="ECO:0000256" key="5">
    <source>
        <dbReference type="ARBA" id="ARBA00022833"/>
    </source>
</evidence>
<keyword evidence="4" id="KW-0378">Hydrolase</keyword>
<dbReference type="InterPro" id="IPR020891">
    <property type="entry name" value="UPF0758_CS"/>
</dbReference>
<evidence type="ECO:0000256" key="3">
    <source>
        <dbReference type="ARBA" id="ARBA00022723"/>
    </source>
</evidence>
<keyword evidence="5" id="KW-0862">Zinc</keyword>
<reference evidence="8 9" key="1">
    <citation type="submission" date="2016-01" db="EMBL/GenBank/DDBJ databases">
        <title>Draft Genome Sequences of Seven Thermophilic Sporeformers Isolated from Foods.</title>
        <authorList>
            <person name="Berendsen E.M."/>
            <person name="Wells-Bennik M.H."/>
            <person name="Krawcyk A.O."/>
            <person name="De Jong A."/>
            <person name="Holsappel S."/>
            <person name="Eijlander R.T."/>
            <person name="Kuipers O.P."/>
        </authorList>
    </citation>
    <scope>NUCLEOTIDE SEQUENCE [LARGE SCALE GENOMIC DNA]</scope>
    <source>
        <strain evidence="8 9">B4135</strain>
    </source>
</reference>
<evidence type="ECO:0000256" key="4">
    <source>
        <dbReference type="ARBA" id="ARBA00022801"/>
    </source>
</evidence>
<evidence type="ECO:0000313" key="9">
    <source>
        <dbReference type="Proteomes" id="UP000075683"/>
    </source>
</evidence>
<keyword evidence="3" id="KW-0479">Metal-binding</keyword>
<dbReference type="InterPro" id="IPR025657">
    <property type="entry name" value="RadC_JAB"/>
</dbReference>
<evidence type="ECO:0000256" key="2">
    <source>
        <dbReference type="ARBA" id="ARBA00022670"/>
    </source>
</evidence>
<dbReference type="InterPro" id="IPR037518">
    <property type="entry name" value="MPN"/>
</dbReference>
<dbReference type="GO" id="GO:0046872">
    <property type="term" value="F:metal ion binding"/>
    <property type="evidence" value="ECO:0007669"/>
    <property type="project" value="UniProtKB-KW"/>
</dbReference>
<evidence type="ECO:0000259" key="7">
    <source>
        <dbReference type="PROSITE" id="PS50249"/>
    </source>
</evidence>
<dbReference type="CDD" id="cd08071">
    <property type="entry name" value="MPN_DUF2466"/>
    <property type="match status" value="1"/>
</dbReference>
<evidence type="ECO:0000256" key="1">
    <source>
        <dbReference type="ARBA" id="ARBA00010243"/>
    </source>
</evidence>